<dbReference type="InterPro" id="IPR055015">
    <property type="entry name" value="GCX_COOH"/>
</dbReference>
<dbReference type="AlphaFoldDB" id="A0A9X2CR76"/>
<keyword evidence="2" id="KW-1185">Reference proteome</keyword>
<gene>
    <name evidence="1" type="ORF">L1967_21890</name>
</gene>
<protein>
    <submittedName>
        <fullName evidence="1">Type III secretion system effector protein</fullName>
    </submittedName>
</protein>
<dbReference type="EMBL" id="JAKHSK010000072">
    <property type="protein sequence ID" value="MCL6220952.1"/>
    <property type="molecule type" value="Genomic_DNA"/>
</dbReference>
<name>A0A9X2CR76_9FLAO</name>
<dbReference type="RefSeq" id="WP_249603621.1">
    <property type="nucleotide sequence ID" value="NZ_JAKHSK010000072.1"/>
</dbReference>
<proteinExistence type="predicted"/>
<accession>A0A9X2CR76</accession>
<comment type="caution">
    <text evidence="1">The sequence shown here is derived from an EMBL/GenBank/DDBJ whole genome shotgun (WGS) entry which is preliminary data.</text>
</comment>
<evidence type="ECO:0000313" key="2">
    <source>
        <dbReference type="Proteomes" id="UP001139521"/>
    </source>
</evidence>
<dbReference type="NCBIfam" id="NF045639">
    <property type="entry name" value="GCX_COOH"/>
    <property type="match status" value="1"/>
</dbReference>
<reference evidence="1" key="1">
    <citation type="submission" date="2022-01" db="EMBL/GenBank/DDBJ databases">
        <title>Genome sequencing of Zunongwangia sp. M21534 genome.</title>
        <authorList>
            <person name="Chen Y."/>
            <person name="Dong C."/>
            <person name="Shao Z."/>
        </authorList>
    </citation>
    <scope>NUCLEOTIDE SEQUENCE</scope>
    <source>
        <strain evidence="1">MCCC M21534</strain>
    </source>
</reference>
<dbReference type="NCBIfam" id="TIGR03696">
    <property type="entry name" value="Rhs_assc_core"/>
    <property type="match status" value="1"/>
</dbReference>
<evidence type="ECO:0000313" key="1">
    <source>
        <dbReference type="EMBL" id="MCL6220952.1"/>
    </source>
</evidence>
<dbReference type="Proteomes" id="UP001139521">
    <property type="component" value="Unassembled WGS sequence"/>
</dbReference>
<organism evidence="1 2">
    <name type="scientific">Zunongwangia pacifica</name>
    <dbReference type="NCBI Taxonomy" id="2911062"/>
    <lineage>
        <taxon>Bacteria</taxon>
        <taxon>Pseudomonadati</taxon>
        <taxon>Bacteroidota</taxon>
        <taxon>Flavobacteriia</taxon>
        <taxon>Flavobacteriales</taxon>
        <taxon>Flavobacteriaceae</taxon>
        <taxon>Zunongwangia</taxon>
    </lineage>
</organism>
<dbReference type="Gene3D" id="2.180.10.10">
    <property type="entry name" value="RHS repeat-associated core"/>
    <property type="match status" value="1"/>
</dbReference>
<dbReference type="InterPro" id="IPR022385">
    <property type="entry name" value="Rhs_assc_core"/>
</dbReference>
<sequence length="968" mass="108470">GSDAVYSQAVVGNGETLELTSSDVIVLQPGFHAQSGSTFRASIDEASTGGTDNSPLSELCYQYRYDHRNRLIEKKLPGKGREYIVYNKLDQPILTQDANQAGKSTKEWLFTKYDAFGRVVYTGLFKSDLSRGDHQNNADAENDQYENTSNTALNYGGGTFYYTDNAYPDLSEHPNDVTLYTVNYYDDYRFYGSSLPQSVYSVPVENYNNASSTRMNTKGLATGSKVRVLATSSWITTVMGYDKKGRVIYSKTENPYLESSDVIKSKLDFLGQMEESTTVHTKTNQPTITTVDKFEYDHMGRLTQQTQKINSQGEELIAFNEYDGLGQLKKKKVGNTSTSPLQTVDYAYNIRGWLKRINDPNSLGNKLFAFKLNYNTTEMGIDGIDLLYNGNISETIWRTANTETYGNRKRGYAYQYDALNRIKSGAFRRATSNGSSFTEQSSNYNLTGMVYDLNGNIRKLKRYGHITLNAQGEVSNYGVMDDLTYSYDMGNSSNRLIQVSDIGSKDYGFKDGATNSAEYGYDVNGNMIKDLNKGIGSIAYNHLNLPEAVNVTSNKGDGTGTISYIYDATGVKLKKTAPGNVVTEYAGNYVYKKVNNTTTLEFFNHAEGYVEKENNTYKYVYQYKDHLGNIRVSYDNSGSVSSPNASIVEEHNYYPFGLQHEGYNNVQLAENNYKTFQGQEEEKELGKNTYAFQWRDYDPAIARFNKIDRFAEKYYDQSPYHFTKNNPIVFQEVKGDSIRVSFRTGFLGIFGKKVTLTYDAENQQWNGADGKQYTGKASRFSRTVLSDLKKNQENDLGNEIVSNLATDNLDHFVKKGSPNNNTINDNNIYYDGAVGDDGQMIYQNGQSGSSPGYVVLGHEMAHKFSRNFGVKNYPWFGAGTAARGVDEYNAMYYENVLRGANGLPLRSAYSETGGNLQGLILNGSGTLQTPPTLLSRQRVITIPVIDAVLQSLNQTSSREHILNLNLDR</sequence>
<feature type="non-terminal residue" evidence="1">
    <location>
        <position position="1"/>
    </location>
</feature>